<dbReference type="InterPro" id="IPR038881">
    <property type="entry name" value="Yae1-like"/>
</dbReference>
<comment type="caution">
    <text evidence="12">The sequence shown here is derived from an EMBL/GenBank/DDBJ whole genome shotgun (WGS) entry which is preliminary data.</text>
</comment>
<comment type="similarity">
    <text evidence="4">Belongs to the YAE1 family.</text>
</comment>
<evidence type="ECO:0000313" key="12">
    <source>
        <dbReference type="EMBL" id="MDI1486840.1"/>
    </source>
</evidence>
<evidence type="ECO:0000256" key="1">
    <source>
        <dbReference type="ARBA" id="ARBA00003836"/>
    </source>
</evidence>
<dbReference type="Proteomes" id="UP001161017">
    <property type="component" value="Unassembled WGS sequence"/>
</dbReference>
<keyword evidence="9" id="KW-0539">Nucleus</keyword>
<sequence length="206" mass="22688">MGSQDEPSSTPPTPTSNTISDVFSDSPPTSPSLAPHATEPSDIPRLRTLHSTAGYREAVSVSKEKHLQSGFDEGYSLGATFGLRIGSLLGTLEGLATASKDGTKKDLPEKQRVLKLLGEARKELCLESVFAKTWWNDDGTWKYEVAGDEASVRDLEDAVTFEQVVEVHPLVVRWSSLVQREREIAGLRCIFQGEDWEKGRLDDGER</sequence>
<dbReference type="GO" id="GO:0005737">
    <property type="term" value="C:cytoplasm"/>
    <property type="evidence" value="ECO:0007669"/>
    <property type="project" value="UniProtKB-SubCell"/>
</dbReference>
<evidence type="ECO:0000256" key="5">
    <source>
        <dbReference type="ARBA" id="ARBA00011427"/>
    </source>
</evidence>
<proteinExistence type="inferred from homology"/>
<evidence type="ECO:0000256" key="2">
    <source>
        <dbReference type="ARBA" id="ARBA00004123"/>
    </source>
</evidence>
<gene>
    <name evidence="12" type="primary">YAE1</name>
    <name evidence="12" type="ORF">OHK93_006102</name>
</gene>
<keyword evidence="13" id="KW-1185">Reference proteome</keyword>
<comment type="subcellular location">
    <subcellularLocation>
        <location evidence="3">Cytoplasm</location>
    </subcellularLocation>
    <subcellularLocation>
        <location evidence="2">Nucleus</location>
    </subcellularLocation>
</comment>
<feature type="region of interest" description="Disordered" evidence="10">
    <location>
        <begin position="1"/>
        <end position="46"/>
    </location>
</feature>
<comment type="function">
    <text evidence="1">The complex LTO1:YAE1 may function as a target specific adapter that probably recruits apo-RPLI1 to the cytosolic iron-sulfur protein assembly (CIA) complex machinery. May be required for biogenesis of the large ribosomal subunit and initiation of translation.</text>
</comment>
<dbReference type="PANTHER" id="PTHR18829:SF0">
    <property type="entry name" value="PROTEIN YAE1 HOMOLOG"/>
    <property type="match status" value="1"/>
</dbReference>
<evidence type="ECO:0000256" key="6">
    <source>
        <dbReference type="ARBA" id="ARBA00017286"/>
    </source>
</evidence>
<comment type="subunit">
    <text evidence="5">May form a complex with LTO1.</text>
</comment>
<evidence type="ECO:0000259" key="11">
    <source>
        <dbReference type="Pfam" id="PF09811"/>
    </source>
</evidence>
<keyword evidence="8" id="KW-0963">Cytoplasm</keyword>
<evidence type="ECO:0000256" key="8">
    <source>
        <dbReference type="ARBA" id="ARBA00022490"/>
    </source>
</evidence>
<evidence type="ECO:0000256" key="7">
    <source>
        <dbReference type="ARBA" id="ARBA00018400"/>
    </source>
</evidence>
<name>A0AA43TU62_9LECA</name>
<organism evidence="12 13">
    <name type="scientific">Ramalina farinacea</name>
    <dbReference type="NCBI Taxonomy" id="258253"/>
    <lineage>
        <taxon>Eukaryota</taxon>
        <taxon>Fungi</taxon>
        <taxon>Dikarya</taxon>
        <taxon>Ascomycota</taxon>
        <taxon>Pezizomycotina</taxon>
        <taxon>Lecanoromycetes</taxon>
        <taxon>OSLEUM clade</taxon>
        <taxon>Lecanoromycetidae</taxon>
        <taxon>Lecanorales</taxon>
        <taxon>Lecanorineae</taxon>
        <taxon>Ramalinaceae</taxon>
        <taxon>Ramalina</taxon>
    </lineage>
</organism>
<dbReference type="InterPro" id="IPR019191">
    <property type="entry name" value="Essential_protein_Yae1_N"/>
</dbReference>
<evidence type="ECO:0000256" key="4">
    <source>
        <dbReference type="ARBA" id="ARBA00007096"/>
    </source>
</evidence>
<dbReference type="AlphaFoldDB" id="A0AA43TU62"/>
<dbReference type="PANTHER" id="PTHR18829">
    <property type="entry name" value="PROTEIN YAE1 HOMOLOG"/>
    <property type="match status" value="1"/>
</dbReference>
<protein>
    <recommendedName>
        <fullName evidence="7">Protein YAE1</fullName>
    </recommendedName>
    <alternativeName>
        <fullName evidence="6">Protein yae1</fullName>
    </alternativeName>
</protein>
<dbReference type="Pfam" id="PF09811">
    <property type="entry name" value="Yae1_N"/>
    <property type="match status" value="1"/>
</dbReference>
<accession>A0AA43TU62</accession>
<evidence type="ECO:0000256" key="3">
    <source>
        <dbReference type="ARBA" id="ARBA00004496"/>
    </source>
</evidence>
<dbReference type="EMBL" id="JAPUFD010000004">
    <property type="protein sequence ID" value="MDI1486840.1"/>
    <property type="molecule type" value="Genomic_DNA"/>
</dbReference>
<feature type="domain" description="Essential protein Yae1 N-terminal" evidence="11">
    <location>
        <begin position="54"/>
        <end position="92"/>
    </location>
</feature>
<evidence type="ECO:0000256" key="10">
    <source>
        <dbReference type="SAM" id="MobiDB-lite"/>
    </source>
</evidence>
<dbReference type="GO" id="GO:0005634">
    <property type="term" value="C:nucleus"/>
    <property type="evidence" value="ECO:0007669"/>
    <property type="project" value="UniProtKB-SubCell"/>
</dbReference>
<reference evidence="12" key="1">
    <citation type="journal article" date="2023" name="Genome Biol. Evol.">
        <title>First Whole Genome Sequence and Flow Cytometry Genome Size Data for the Lichen-Forming Fungus Ramalina farinacea (Ascomycota).</title>
        <authorList>
            <person name="Llewellyn T."/>
            <person name="Mian S."/>
            <person name="Hill R."/>
            <person name="Leitch I.J."/>
            <person name="Gaya E."/>
        </authorList>
    </citation>
    <scope>NUCLEOTIDE SEQUENCE</scope>
    <source>
        <strain evidence="12">LIQ254RAFAR</strain>
    </source>
</reference>
<evidence type="ECO:0000256" key="9">
    <source>
        <dbReference type="ARBA" id="ARBA00023242"/>
    </source>
</evidence>
<evidence type="ECO:0000313" key="13">
    <source>
        <dbReference type="Proteomes" id="UP001161017"/>
    </source>
</evidence>